<dbReference type="GO" id="GO:0003824">
    <property type="term" value="F:catalytic activity"/>
    <property type="evidence" value="ECO:0007669"/>
    <property type="project" value="InterPro"/>
</dbReference>
<comment type="caution">
    <text evidence="7">The sequence shown here is derived from an EMBL/GenBank/DDBJ whole genome shotgun (WGS) entry which is preliminary data.</text>
</comment>
<dbReference type="AlphaFoldDB" id="A0A4R2TXX8"/>
<evidence type="ECO:0000256" key="3">
    <source>
        <dbReference type="ARBA" id="ARBA00022723"/>
    </source>
</evidence>
<keyword evidence="2" id="KW-0949">S-adenosyl-L-methionine</keyword>
<dbReference type="PROSITE" id="PS51918">
    <property type="entry name" value="RADICAL_SAM"/>
    <property type="match status" value="1"/>
</dbReference>
<dbReference type="PANTHER" id="PTHR43409:SF4">
    <property type="entry name" value="RADICAL SAM SUPERFAMILY PROTEIN"/>
    <property type="match status" value="1"/>
</dbReference>
<dbReference type="Pfam" id="PF04055">
    <property type="entry name" value="Radical_SAM"/>
    <property type="match status" value="1"/>
</dbReference>
<evidence type="ECO:0000259" key="6">
    <source>
        <dbReference type="PROSITE" id="PS51918"/>
    </source>
</evidence>
<dbReference type="Gene3D" id="3.20.20.70">
    <property type="entry name" value="Aldolase class I"/>
    <property type="match status" value="1"/>
</dbReference>
<evidence type="ECO:0000256" key="2">
    <source>
        <dbReference type="ARBA" id="ARBA00022691"/>
    </source>
</evidence>
<keyword evidence="8" id="KW-1185">Reference proteome</keyword>
<proteinExistence type="predicted"/>
<dbReference type="InterPro" id="IPR051198">
    <property type="entry name" value="BchE-like"/>
</dbReference>
<sequence length="385" mass="44289">MNNQTEVYEGYEVGPIRPPSEAQSLMIRISRNCPWNNCKFCGLYKGTKFSIRPKEHVIEDINQIKRFIDIVRETETLSDSDSSKKLAEINSSLGESERIAFYSAVGWYRVGMESIFLQDANSLIIKPDDLVEILEHIKACFPEVQRITSYARSHTIARISDEDLLRFANAGLNRIHIGMESASDEILKLIKKGVDKETHIKAGKKVKKAGIQLSEYFMPGLGGNEYSRENAIETADALNQINPDFIRIRTLAIPDNVELFKDYEQGIFTRTNDVKIVEELLLFTEKLEGITSTIKSDHILNLVMEYEGQLPQDKDKMISALQWFLNLNENEKMVFMVGRRTGIMNYMYDLVNSNKRERVLNIIKDNNITTQNVDEVVWELMKRFI</sequence>
<feature type="domain" description="Radical SAM core" evidence="6">
    <location>
        <begin position="19"/>
        <end position="291"/>
    </location>
</feature>
<dbReference type="InterPro" id="IPR013785">
    <property type="entry name" value="Aldolase_TIM"/>
</dbReference>
<evidence type="ECO:0000256" key="4">
    <source>
        <dbReference type="ARBA" id="ARBA00023004"/>
    </source>
</evidence>
<dbReference type="EMBL" id="SLYC01000001">
    <property type="protein sequence ID" value="TCQ07927.1"/>
    <property type="molecule type" value="Genomic_DNA"/>
</dbReference>
<evidence type="ECO:0000313" key="7">
    <source>
        <dbReference type="EMBL" id="TCQ07927.1"/>
    </source>
</evidence>
<evidence type="ECO:0000313" key="8">
    <source>
        <dbReference type="Proteomes" id="UP000295504"/>
    </source>
</evidence>
<gene>
    <name evidence="7" type="ORF">EDD79_100110</name>
</gene>
<name>A0A4R2TXX8_9FIRM</name>
<dbReference type="OrthoDB" id="9777636at2"/>
<dbReference type="SUPFAM" id="SSF102114">
    <property type="entry name" value="Radical SAM enzymes"/>
    <property type="match status" value="1"/>
</dbReference>
<comment type="cofactor">
    <cofactor evidence="1">
        <name>[4Fe-4S] cluster</name>
        <dbReference type="ChEBI" id="CHEBI:49883"/>
    </cofactor>
</comment>
<dbReference type="SFLD" id="SFLDS00029">
    <property type="entry name" value="Radical_SAM"/>
    <property type="match status" value="1"/>
</dbReference>
<dbReference type="GO" id="GO:0051536">
    <property type="term" value="F:iron-sulfur cluster binding"/>
    <property type="evidence" value="ECO:0007669"/>
    <property type="project" value="UniProtKB-KW"/>
</dbReference>
<dbReference type="PANTHER" id="PTHR43409">
    <property type="entry name" value="ANAEROBIC MAGNESIUM-PROTOPORPHYRIN IX MONOMETHYL ESTER CYCLASE-RELATED"/>
    <property type="match status" value="1"/>
</dbReference>
<protein>
    <submittedName>
        <fullName evidence="7">Radical SAM family protein</fullName>
    </submittedName>
</protein>
<dbReference type="InterPro" id="IPR006638">
    <property type="entry name" value="Elp3/MiaA/NifB-like_rSAM"/>
</dbReference>
<reference evidence="7 8" key="1">
    <citation type="submission" date="2019-03" db="EMBL/GenBank/DDBJ databases">
        <title>Genomic Encyclopedia of Type Strains, Phase IV (KMG-IV): sequencing the most valuable type-strain genomes for metagenomic binning, comparative biology and taxonomic classification.</title>
        <authorList>
            <person name="Goeker M."/>
        </authorList>
    </citation>
    <scope>NUCLEOTIDE SEQUENCE [LARGE SCALE GENOMIC DNA]</scope>
    <source>
        <strain evidence="7 8">DSM 100013</strain>
    </source>
</reference>
<organism evidence="7 8">
    <name type="scientific">Serpentinicella alkaliphila</name>
    <dbReference type="NCBI Taxonomy" id="1734049"/>
    <lineage>
        <taxon>Bacteria</taxon>
        <taxon>Bacillati</taxon>
        <taxon>Bacillota</taxon>
        <taxon>Clostridia</taxon>
        <taxon>Peptostreptococcales</taxon>
        <taxon>Natronincolaceae</taxon>
        <taxon>Serpentinicella</taxon>
    </lineage>
</organism>
<dbReference type="GO" id="GO:0046872">
    <property type="term" value="F:metal ion binding"/>
    <property type="evidence" value="ECO:0007669"/>
    <property type="project" value="UniProtKB-KW"/>
</dbReference>
<dbReference type="InterPro" id="IPR058240">
    <property type="entry name" value="rSAM_sf"/>
</dbReference>
<keyword evidence="4" id="KW-0408">Iron</keyword>
<dbReference type="SMART" id="SM00729">
    <property type="entry name" value="Elp3"/>
    <property type="match status" value="1"/>
</dbReference>
<keyword evidence="5" id="KW-0411">Iron-sulfur</keyword>
<keyword evidence="3" id="KW-0479">Metal-binding</keyword>
<dbReference type="RefSeq" id="WP_132847109.1">
    <property type="nucleotide sequence ID" value="NZ_CP058648.1"/>
</dbReference>
<dbReference type="SFLD" id="SFLDG01095">
    <property type="entry name" value="Uncharacterised_Radical_SAM_Su"/>
    <property type="match status" value="1"/>
</dbReference>
<dbReference type="Proteomes" id="UP000295504">
    <property type="component" value="Unassembled WGS sequence"/>
</dbReference>
<evidence type="ECO:0000256" key="1">
    <source>
        <dbReference type="ARBA" id="ARBA00001966"/>
    </source>
</evidence>
<dbReference type="InterPro" id="IPR007197">
    <property type="entry name" value="rSAM"/>
</dbReference>
<evidence type="ECO:0000256" key="5">
    <source>
        <dbReference type="ARBA" id="ARBA00023014"/>
    </source>
</evidence>
<accession>A0A4R2TXX8</accession>